<reference evidence="3 4" key="1">
    <citation type="submission" date="2020-08" db="EMBL/GenBank/DDBJ databases">
        <title>Streptomyces sp. PSKA01 genome sequencing and assembly.</title>
        <authorList>
            <person name="Mandal S."/>
            <person name="Maiti P.K."/>
            <person name="Das P."/>
        </authorList>
    </citation>
    <scope>NUCLEOTIDE SEQUENCE [LARGE SCALE GENOMIC DNA]</scope>
    <source>
        <strain evidence="3 4">PSKA01</strain>
    </source>
</reference>
<name>A0A7X1JE09_9ACTN</name>
<dbReference type="PRINTS" id="PR00038">
    <property type="entry name" value="HTHLUXR"/>
</dbReference>
<dbReference type="Pfam" id="PF00196">
    <property type="entry name" value="GerE"/>
    <property type="match status" value="1"/>
</dbReference>
<dbReference type="InterPro" id="IPR036388">
    <property type="entry name" value="WH-like_DNA-bd_sf"/>
</dbReference>
<dbReference type="CDD" id="cd06170">
    <property type="entry name" value="LuxR_C_like"/>
    <property type="match status" value="1"/>
</dbReference>
<dbReference type="SUPFAM" id="SSF46894">
    <property type="entry name" value="C-terminal effector domain of the bipartite response regulators"/>
    <property type="match status" value="1"/>
</dbReference>
<dbReference type="Gene3D" id="3.40.50.300">
    <property type="entry name" value="P-loop containing nucleotide triphosphate hydrolases"/>
    <property type="match status" value="1"/>
</dbReference>
<dbReference type="GO" id="GO:0006355">
    <property type="term" value="P:regulation of DNA-templated transcription"/>
    <property type="evidence" value="ECO:0007669"/>
    <property type="project" value="InterPro"/>
</dbReference>
<dbReference type="InterPro" id="IPR027417">
    <property type="entry name" value="P-loop_NTPase"/>
</dbReference>
<gene>
    <name evidence="3" type="ORF">H4N64_33830</name>
</gene>
<dbReference type="EMBL" id="JACMSF010000051">
    <property type="protein sequence ID" value="MBC2906432.1"/>
    <property type="molecule type" value="Genomic_DNA"/>
</dbReference>
<dbReference type="SMART" id="SM00421">
    <property type="entry name" value="HTH_LUXR"/>
    <property type="match status" value="1"/>
</dbReference>
<dbReference type="InterPro" id="IPR039420">
    <property type="entry name" value="WalR-like"/>
</dbReference>
<accession>A0A7X1JE09</accession>
<evidence type="ECO:0000259" key="2">
    <source>
        <dbReference type="PROSITE" id="PS50043"/>
    </source>
</evidence>
<dbReference type="PROSITE" id="PS50043">
    <property type="entry name" value="HTH_LUXR_2"/>
    <property type="match status" value="1"/>
</dbReference>
<dbReference type="Pfam" id="PF17874">
    <property type="entry name" value="TPR_MalT"/>
    <property type="match status" value="1"/>
</dbReference>
<dbReference type="InterPro" id="IPR016032">
    <property type="entry name" value="Sig_transdc_resp-reg_C-effctor"/>
</dbReference>
<evidence type="ECO:0000313" key="3">
    <source>
        <dbReference type="EMBL" id="MBC2906432.1"/>
    </source>
</evidence>
<sequence>MVTAEPSRPVTAAAGVDPLGAPYLPGRFAIPARPPTFLRRRRLHRHLDVGRTTPLTMVNGAAGAGKTLLVADWAASLDEPVVWLTSDAGQTPGLFWAYLLEALHHHGVLEPAEVGFPADAHRVDRKLLARLAVALAARERPVVVVLDEYDRVTDPAVSEQVEFVLRHAGRGLHLLLVTRTEPLLPLHRHRAAGTLTEIRNAELAFTPEETVGLLALHGLELSVAAAAALVERTGGWAAGLRLCALAAREADDPEAYLKEFEAGQSTVADYLLGEVLKRQPAETQDLLLRVSVLDRFSPVLANTLTGRLDAEPILDGLRRQNAFVESLGHSWYRLHPLFGEILRSQLEVTRPGLRPLLHRRAARWLRRSGYLPEALAHGAAAGDWEFTAAALVDDLAIGQLFTGLRAEGLADLFSGMAPETTSPAAELVRAARALNHHDLGRGLAHLHHAERTLAAEASDPAAAQLSCALLEAHAARLTGAPGRAEKAARSARHLQGEVPAQLLEQHPELNALLLTHLGTTHLWAGRFQDARAALDAVVASPAGAATALPRQASLSHLALIDYLDGWLDRAERKALAALTETERYGLPPSSGSSVGHLVRAAVAVERDELDEAQSLLDEAAVSAPAGPDDPVTAAGRALTTARLRLAQGDAPAALSAAEPAITADVVSPWERGQAAAIACSAHLAEGRPETAARALLGAPDDQAACAVEAARALLAVGHPGPAIEMLDAVPPEGEAGPAVTVPALLVRAQACDQAGDPATARRILTRALLDARRERLRRPFLEARPWVLRLLATDPQDGLAEGWLLRGALPTTAGPLVVEELSARERDVLARLAQMMSTEEIAADLYVSVNTVKTHLKGIFRKLAVNRRTDAVRRARELGLL</sequence>
<dbReference type="GO" id="GO:0003677">
    <property type="term" value="F:DNA binding"/>
    <property type="evidence" value="ECO:0007669"/>
    <property type="project" value="UniProtKB-KW"/>
</dbReference>
<dbReference type="PANTHER" id="PTHR43214">
    <property type="entry name" value="TWO-COMPONENT RESPONSE REGULATOR"/>
    <property type="match status" value="1"/>
</dbReference>
<comment type="caution">
    <text evidence="3">The sequence shown here is derived from an EMBL/GenBank/DDBJ whole genome shotgun (WGS) entry which is preliminary data.</text>
</comment>
<dbReference type="SMART" id="SM00382">
    <property type="entry name" value="AAA"/>
    <property type="match status" value="1"/>
</dbReference>
<protein>
    <submittedName>
        <fullName evidence="3">AAA family ATPase</fullName>
    </submittedName>
</protein>
<dbReference type="RefSeq" id="WP_186286356.1">
    <property type="nucleotide sequence ID" value="NZ_JACMSF010000051.1"/>
</dbReference>
<dbReference type="InterPro" id="IPR000792">
    <property type="entry name" value="Tscrpt_reg_LuxR_C"/>
</dbReference>
<dbReference type="Pfam" id="PF25873">
    <property type="entry name" value="WHD_MalT"/>
    <property type="match status" value="1"/>
</dbReference>
<dbReference type="Gene3D" id="1.25.40.10">
    <property type="entry name" value="Tetratricopeptide repeat domain"/>
    <property type="match status" value="1"/>
</dbReference>
<dbReference type="InterPro" id="IPR041617">
    <property type="entry name" value="TPR_MalT"/>
</dbReference>
<dbReference type="InterPro" id="IPR059106">
    <property type="entry name" value="WHD_MalT"/>
</dbReference>
<evidence type="ECO:0000256" key="1">
    <source>
        <dbReference type="ARBA" id="ARBA00023125"/>
    </source>
</evidence>
<dbReference type="Pfam" id="PF13191">
    <property type="entry name" value="AAA_16"/>
    <property type="match status" value="1"/>
</dbReference>
<organism evidence="3 4">
    <name type="scientific">Streptomyces cupreus</name>
    <dbReference type="NCBI Taxonomy" id="2759956"/>
    <lineage>
        <taxon>Bacteria</taxon>
        <taxon>Bacillati</taxon>
        <taxon>Actinomycetota</taxon>
        <taxon>Actinomycetes</taxon>
        <taxon>Kitasatosporales</taxon>
        <taxon>Streptomycetaceae</taxon>
        <taxon>Streptomyces</taxon>
    </lineage>
</organism>
<evidence type="ECO:0000313" key="4">
    <source>
        <dbReference type="Proteomes" id="UP000584670"/>
    </source>
</evidence>
<dbReference type="AlphaFoldDB" id="A0A7X1JE09"/>
<feature type="domain" description="HTH luxR-type" evidence="2">
    <location>
        <begin position="812"/>
        <end position="879"/>
    </location>
</feature>
<dbReference type="Proteomes" id="UP000584670">
    <property type="component" value="Unassembled WGS sequence"/>
</dbReference>
<keyword evidence="4" id="KW-1185">Reference proteome</keyword>
<dbReference type="Gene3D" id="1.10.10.10">
    <property type="entry name" value="Winged helix-like DNA-binding domain superfamily/Winged helix DNA-binding domain"/>
    <property type="match status" value="1"/>
</dbReference>
<proteinExistence type="predicted"/>
<dbReference type="InterPro" id="IPR041664">
    <property type="entry name" value="AAA_16"/>
</dbReference>
<dbReference type="InterPro" id="IPR011990">
    <property type="entry name" value="TPR-like_helical_dom_sf"/>
</dbReference>
<keyword evidence="1" id="KW-0238">DNA-binding</keyword>
<dbReference type="InterPro" id="IPR003593">
    <property type="entry name" value="AAA+_ATPase"/>
</dbReference>
<dbReference type="SUPFAM" id="SSF52540">
    <property type="entry name" value="P-loop containing nucleoside triphosphate hydrolases"/>
    <property type="match status" value="1"/>
</dbReference>